<dbReference type="Pfam" id="PF01755">
    <property type="entry name" value="Glyco_transf_25"/>
    <property type="match status" value="1"/>
</dbReference>
<dbReference type="InterPro" id="IPR002654">
    <property type="entry name" value="Glyco_trans_25"/>
</dbReference>
<feature type="region of interest" description="Disordered" evidence="1">
    <location>
        <begin position="308"/>
        <end position="337"/>
    </location>
</feature>
<name>A0A6A6R6K1_9PEZI</name>
<feature type="domain" description="Glycosyl transferase family 25" evidence="3">
    <location>
        <begin position="63"/>
        <end position="268"/>
    </location>
</feature>
<sequence>MLLRTTNPARLMQAAGSFGAVLFLLYVLFFFNNGHLPNRVRSSMGTPPPPTLANSTLDFGAILYISMPFRTDRQDALSLMAAASGLKLTMIEGVDGDTISHKAEPDGLPEAMRGSRLGCWRAHANAWRYVIDNNLGSALILEDDVDWDMNIREVMGLWNWQLKYNNTIRWGQDVKKGWGEECPYGCDWDELFMGQCANKPNMERLDMHQTYFDPNGPKLEDNLDTFKKEITQVWNMTQMDQMRITSPTYKPLCLQGYSLSHRGAMRMLYHNGGYLGLAAPIDLEIAWRTAEGKVSGYTLTPPAISAWRVGGGKDSDNDPVTNAEEIKSTGNSAGKSFGLQKSVRKNLDALLGKNYWEDMKKKN</sequence>
<dbReference type="OrthoDB" id="47375at2759"/>
<keyword evidence="2" id="KW-1133">Transmembrane helix</keyword>
<evidence type="ECO:0000313" key="5">
    <source>
        <dbReference type="Proteomes" id="UP000799750"/>
    </source>
</evidence>
<feature type="transmembrane region" description="Helical" evidence="2">
    <location>
        <begin position="12"/>
        <end position="31"/>
    </location>
</feature>
<evidence type="ECO:0000313" key="4">
    <source>
        <dbReference type="EMBL" id="KAF2500209.1"/>
    </source>
</evidence>
<keyword evidence="5" id="KW-1185">Reference proteome</keyword>
<gene>
    <name evidence="4" type="ORF">BU16DRAFT_556688</name>
</gene>
<keyword evidence="2" id="KW-0812">Transmembrane</keyword>
<reference evidence="4" key="1">
    <citation type="journal article" date="2020" name="Stud. Mycol.">
        <title>101 Dothideomycetes genomes: a test case for predicting lifestyles and emergence of pathogens.</title>
        <authorList>
            <person name="Haridas S."/>
            <person name="Albert R."/>
            <person name="Binder M."/>
            <person name="Bloem J."/>
            <person name="Labutti K."/>
            <person name="Salamov A."/>
            <person name="Andreopoulos B."/>
            <person name="Baker S."/>
            <person name="Barry K."/>
            <person name="Bills G."/>
            <person name="Bluhm B."/>
            <person name="Cannon C."/>
            <person name="Castanera R."/>
            <person name="Culley D."/>
            <person name="Daum C."/>
            <person name="Ezra D."/>
            <person name="Gonzalez J."/>
            <person name="Henrissat B."/>
            <person name="Kuo A."/>
            <person name="Liang C."/>
            <person name="Lipzen A."/>
            <person name="Lutzoni F."/>
            <person name="Magnuson J."/>
            <person name="Mondo S."/>
            <person name="Nolan M."/>
            <person name="Ohm R."/>
            <person name="Pangilinan J."/>
            <person name="Park H.-J."/>
            <person name="Ramirez L."/>
            <person name="Alfaro M."/>
            <person name="Sun H."/>
            <person name="Tritt A."/>
            <person name="Yoshinaga Y."/>
            <person name="Zwiers L.-H."/>
            <person name="Turgeon B."/>
            <person name="Goodwin S."/>
            <person name="Spatafora J."/>
            <person name="Crous P."/>
            <person name="Grigoriev I."/>
        </authorList>
    </citation>
    <scope>NUCLEOTIDE SEQUENCE</scope>
    <source>
        <strain evidence="4">CBS 269.34</strain>
    </source>
</reference>
<dbReference type="AlphaFoldDB" id="A0A6A6R6K1"/>
<dbReference type="Proteomes" id="UP000799750">
    <property type="component" value="Unassembled WGS sequence"/>
</dbReference>
<keyword evidence="2" id="KW-0472">Membrane</keyword>
<dbReference type="EMBL" id="MU004183">
    <property type="protein sequence ID" value="KAF2500209.1"/>
    <property type="molecule type" value="Genomic_DNA"/>
</dbReference>
<proteinExistence type="predicted"/>
<organism evidence="4 5">
    <name type="scientific">Lophium mytilinum</name>
    <dbReference type="NCBI Taxonomy" id="390894"/>
    <lineage>
        <taxon>Eukaryota</taxon>
        <taxon>Fungi</taxon>
        <taxon>Dikarya</taxon>
        <taxon>Ascomycota</taxon>
        <taxon>Pezizomycotina</taxon>
        <taxon>Dothideomycetes</taxon>
        <taxon>Pleosporomycetidae</taxon>
        <taxon>Mytilinidiales</taxon>
        <taxon>Mytilinidiaceae</taxon>
        <taxon>Lophium</taxon>
    </lineage>
</organism>
<evidence type="ECO:0000259" key="3">
    <source>
        <dbReference type="Pfam" id="PF01755"/>
    </source>
</evidence>
<protein>
    <recommendedName>
        <fullName evidence="3">Glycosyl transferase family 25 domain-containing protein</fullName>
    </recommendedName>
</protein>
<dbReference type="CDD" id="cd06532">
    <property type="entry name" value="Glyco_transf_25"/>
    <property type="match status" value="1"/>
</dbReference>
<evidence type="ECO:0000256" key="1">
    <source>
        <dbReference type="SAM" id="MobiDB-lite"/>
    </source>
</evidence>
<accession>A0A6A6R6K1</accession>
<evidence type="ECO:0000256" key="2">
    <source>
        <dbReference type="SAM" id="Phobius"/>
    </source>
</evidence>